<evidence type="ECO:0000256" key="3">
    <source>
        <dbReference type="ARBA" id="ARBA00022448"/>
    </source>
</evidence>
<organism evidence="9 10">
    <name type="scientific">Sneathiella marina</name>
    <dbReference type="NCBI Taxonomy" id="2950108"/>
    <lineage>
        <taxon>Bacteria</taxon>
        <taxon>Pseudomonadati</taxon>
        <taxon>Pseudomonadota</taxon>
        <taxon>Alphaproteobacteria</taxon>
        <taxon>Sneathiellales</taxon>
        <taxon>Sneathiellaceae</taxon>
        <taxon>Sneathiella</taxon>
    </lineage>
</organism>
<evidence type="ECO:0000256" key="5">
    <source>
        <dbReference type="ARBA" id="ARBA00022692"/>
    </source>
</evidence>
<name>A0ABY4W6J5_9PROT</name>
<sequence length="311" mass="32741">MWAISLAILPIFLLLVLGNLLRRNGFPGGEFWHHADRVTYWVLFPALLLHSTTTAPFSEDIVDTFAVALLSALAATALISLLCIRVFKLSGPLGGSVFQGATRHNTFIAVAVAEYLYGAHGLLLATVAISLLVPVTNLLCVTVLVWFQGATSTISLKRRLIQEIFRNPLLLAIVLGVSLNLTGVGPLPVLHDLTGILSKAALPFALLCVGAGLRIKTIHTGALYVTIATLCKMIIFPIVITGIALLTGIDGIAAMVLVIYGVVPTASSGYALAKLLGGDAEVMAGIITVQTLISIVTIPLALSLAAGYFLP</sequence>
<feature type="transmembrane region" description="Helical" evidence="8">
    <location>
        <begin position="196"/>
        <end position="215"/>
    </location>
</feature>
<dbReference type="Proteomes" id="UP001056291">
    <property type="component" value="Chromosome"/>
</dbReference>
<feature type="transmembrane region" description="Helical" evidence="8">
    <location>
        <begin position="252"/>
        <end position="273"/>
    </location>
</feature>
<feature type="transmembrane region" description="Helical" evidence="8">
    <location>
        <begin position="168"/>
        <end position="190"/>
    </location>
</feature>
<feature type="transmembrane region" description="Helical" evidence="8">
    <location>
        <begin position="285"/>
        <end position="310"/>
    </location>
</feature>
<keyword evidence="10" id="KW-1185">Reference proteome</keyword>
<keyword evidence="3" id="KW-0813">Transport</keyword>
<comment type="subcellular location">
    <subcellularLocation>
        <location evidence="1">Cell membrane</location>
        <topology evidence="1">Multi-pass membrane protein</topology>
    </subcellularLocation>
</comment>
<evidence type="ECO:0000256" key="8">
    <source>
        <dbReference type="SAM" id="Phobius"/>
    </source>
</evidence>
<evidence type="ECO:0000256" key="1">
    <source>
        <dbReference type="ARBA" id="ARBA00004651"/>
    </source>
</evidence>
<gene>
    <name evidence="9" type="ORF">NBZ79_19485</name>
</gene>
<keyword evidence="6 8" id="KW-1133">Transmembrane helix</keyword>
<feature type="transmembrane region" description="Helical" evidence="8">
    <location>
        <begin position="222"/>
        <end position="246"/>
    </location>
</feature>
<comment type="similarity">
    <text evidence="2">Belongs to the auxin efflux carrier (TC 2.A.69) family.</text>
</comment>
<evidence type="ECO:0000256" key="4">
    <source>
        <dbReference type="ARBA" id="ARBA00022475"/>
    </source>
</evidence>
<proteinExistence type="inferred from homology"/>
<dbReference type="PANTHER" id="PTHR36838">
    <property type="entry name" value="AUXIN EFFLUX CARRIER FAMILY PROTEIN"/>
    <property type="match status" value="1"/>
</dbReference>
<feature type="transmembrane region" description="Helical" evidence="8">
    <location>
        <begin position="122"/>
        <end position="147"/>
    </location>
</feature>
<dbReference type="RefSeq" id="WP_251934339.1">
    <property type="nucleotide sequence ID" value="NZ_CP098747.1"/>
</dbReference>
<keyword evidence="5 8" id="KW-0812">Transmembrane</keyword>
<feature type="transmembrane region" description="Helical" evidence="8">
    <location>
        <begin position="38"/>
        <end position="58"/>
    </location>
</feature>
<keyword evidence="7 8" id="KW-0472">Membrane</keyword>
<dbReference type="InterPro" id="IPR004776">
    <property type="entry name" value="Mem_transp_PIN-like"/>
</dbReference>
<dbReference type="InterPro" id="IPR038770">
    <property type="entry name" value="Na+/solute_symporter_sf"/>
</dbReference>
<dbReference type="PANTHER" id="PTHR36838:SF4">
    <property type="entry name" value="AUXIN EFFLUX CARRIER FAMILY PROTEIN"/>
    <property type="match status" value="1"/>
</dbReference>
<evidence type="ECO:0000256" key="6">
    <source>
        <dbReference type="ARBA" id="ARBA00022989"/>
    </source>
</evidence>
<accession>A0ABY4W6J5</accession>
<protein>
    <submittedName>
        <fullName evidence="9">AEC family transporter</fullName>
    </submittedName>
</protein>
<evidence type="ECO:0000256" key="2">
    <source>
        <dbReference type="ARBA" id="ARBA00010145"/>
    </source>
</evidence>
<dbReference type="Gene3D" id="1.20.1530.20">
    <property type="match status" value="1"/>
</dbReference>
<keyword evidence="4" id="KW-1003">Cell membrane</keyword>
<evidence type="ECO:0000313" key="10">
    <source>
        <dbReference type="Proteomes" id="UP001056291"/>
    </source>
</evidence>
<evidence type="ECO:0000313" key="9">
    <source>
        <dbReference type="EMBL" id="USG61345.1"/>
    </source>
</evidence>
<reference evidence="9" key="1">
    <citation type="submission" date="2022-06" db="EMBL/GenBank/DDBJ databases">
        <title>Sneathiella actinostolidae sp. nov., isolated from a sea anemonein the Western Pacific Ocean.</title>
        <authorList>
            <person name="Wei M.J."/>
        </authorList>
    </citation>
    <scope>NUCLEOTIDE SEQUENCE</scope>
    <source>
        <strain evidence="9">PHK-P5</strain>
    </source>
</reference>
<dbReference type="EMBL" id="CP098747">
    <property type="protein sequence ID" value="USG61345.1"/>
    <property type="molecule type" value="Genomic_DNA"/>
</dbReference>
<dbReference type="Pfam" id="PF03547">
    <property type="entry name" value="Mem_trans"/>
    <property type="match status" value="1"/>
</dbReference>
<feature type="transmembrane region" description="Helical" evidence="8">
    <location>
        <begin position="65"/>
        <end position="87"/>
    </location>
</feature>
<evidence type="ECO:0000256" key="7">
    <source>
        <dbReference type="ARBA" id="ARBA00023136"/>
    </source>
</evidence>